<keyword evidence="1" id="KW-1133">Transmembrane helix</keyword>
<keyword evidence="1" id="KW-0812">Transmembrane</keyword>
<evidence type="ECO:0000313" key="3">
    <source>
        <dbReference type="Proteomes" id="UP000766486"/>
    </source>
</evidence>
<accession>A0ABY6US86</accession>
<evidence type="ECO:0000256" key="1">
    <source>
        <dbReference type="SAM" id="Phobius"/>
    </source>
</evidence>
<dbReference type="Proteomes" id="UP000766486">
    <property type="component" value="Unassembled WGS sequence"/>
</dbReference>
<feature type="transmembrane region" description="Helical" evidence="1">
    <location>
        <begin position="65"/>
        <end position="88"/>
    </location>
</feature>
<organism evidence="2 3">
    <name type="scientific">Bionectria ochroleuca</name>
    <name type="common">Gliocladium roseum</name>
    <dbReference type="NCBI Taxonomy" id="29856"/>
    <lineage>
        <taxon>Eukaryota</taxon>
        <taxon>Fungi</taxon>
        <taxon>Dikarya</taxon>
        <taxon>Ascomycota</taxon>
        <taxon>Pezizomycotina</taxon>
        <taxon>Sordariomycetes</taxon>
        <taxon>Hypocreomycetidae</taxon>
        <taxon>Hypocreales</taxon>
        <taxon>Bionectriaceae</taxon>
        <taxon>Clonostachys</taxon>
    </lineage>
</organism>
<sequence>MHGGGPAASFPVPPTDFAHQRPLVGLLGAKAMQLSRSDPLSQWLECVERRLVRTGGLAFSWDGTISHHICFWNMSSCLIFILIHFCIIRVNSGELKGPFWIPVQFSIVSILEPG</sequence>
<name>A0ABY6US86_BIOOC</name>
<comment type="caution">
    <text evidence="2">The sequence shown here is derived from an EMBL/GenBank/DDBJ whole genome shotgun (WGS) entry which is preliminary data.</text>
</comment>
<dbReference type="EMBL" id="CABFNS010000854">
    <property type="protein sequence ID" value="VUC33020.1"/>
    <property type="molecule type" value="Genomic_DNA"/>
</dbReference>
<keyword evidence="1" id="KW-0472">Membrane</keyword>
<keyword evidence="3" id="KW-1185">Reference proteome</keyword>
<proteinExistence type="predicted"/>
<protein>
    <submittedName>
        <fullName evidence="2">Uncharacterized protein</fullName>
    </submittedName>
</protein>
<gene>
    <name evidence="2" type="ORF">CLO192961_LOCUS338828</name>
</gene>
<evidence type="ECO:0000313" key="2">
    <source>
        <dbReference type="EMBL" id="VUC33020.1"/>
    </source>
</evidence>
<reference evidence="2 3" key="1">
    <citation type="submission" date="2019-06" db="EMBL/GenBank/DDBJ databases">
        <authorList>
            <person name="Broberg M."/>
        </authorList>
    </citation>
    <scope>NUCLEOTIDE SEQUENCE [LARGE SCALE GENOMIC DNA]</scope>
</reference>